<keyword evidence="2 6" id="KW-0694">RNA-binding</keyword>
<comment type="similarity">
    <text evidence="6">Belongs to the KhpB RNA-binding protein family.</text>
</comment>
<comment type="subcellular location">
    <subcellularLocation>
        <location evidence="6">Cytoplasm</location>
    </subcellularLocation>
</comment>
<dbReference type="Gene3D" id="3.30.300.20">
    <property type="match status" value="1"/>
</dbReference>
<dbReference type="GO" id="GO:0003723">
    <property type="term" value="F:RNA binding"/>
    <property type="evidence" value="ECO:0007669"/>
    <property type="project" value="UniProtKB-UniRule"/>
</dbReference>
<reference evidence="8" key="2">
    <citation type="submission" date="2020-09" db="EMBL/GenBank/DDBJ databases">
        <authorList>
            <person name="Sun Q."/>
            <person name="Zhou Y."/>
        </authorList>
    </citation>
    <scope>NUCLEOTIDE SEQUENCE</scope>
    <source>
        <strain evidence="8">CGMCC 1.15371</strain>
    </source>
</reference>
<dbReference type="Pfam" id="PF13083">
    <property type="entry name" value="KH_KhpA-B"/>
    <property type="match status" value="1"/>
</dbReference>
<dbReference type="EMBL" id="BMIR01000014">
    <property type="protein sequence ID" value="GGE48201.1"/>
    <property type="molecule type" value="Genomic_DNA"/>
</dbReference>
<evidence type="ECO:0000313" key="8">
    <source>
        <dbReference type="EMBL" id="GGE48201.1"/>
    </source>
</evidence>
<dbReference type="GO" id="GO:0071555">
    <property type="term" value="P:cell wall organization"/>
    <property type="evidence" value="ECO:0007669"/>
    <property type="project" value="UniProtKB-KW"/>
</dbReference>
<protein>
    <recommendedName>
        <fullName evidence="6">RNA-binding protein KhpB</fullName>
    </recommendedName>
    <alternativeName>
        <fullName evidence="6">RNA-binding protein EloR</fullName>
    </alternativeName>
</protein>
<evidence type="ECO:0000256" key="1">
    <source>
        <dbReference type="ARBA" id="ARBA00022490"/>
    </source>
</evidence>
<dbReference type="PANTHER" id="PTHR35800">
    <property type="entry name" value="PROTEIN JAG"/>
    <property type="match status" value="1"/>
</dbReference>
<dbReference type="InterPro" id="IPR001374">
    <property type="entry name" value="R3H_dom"/>
</dbReference>
<evidence type="ECO:0000256" key="5">
    <source>
        <dbReference type="ARBA" id="ARBA00023316"/>
    </source>
</evidence>
<proteinExistence type="inferred from homology"/>
<evidence type="ECO:0000256" key="3">
    <source>
        <dbReference type="ARBA" id="ARBA00022960"/>
    </source>
</evidence>
<dbReference type="Pfam" id="PF01424">
    <property type="entry name" value="R3H"/>
    <property type="match status" value="1"/>
</dbReference>
<keyword evidence="3 6" id="KW-0133">Cell shape</keyword>
<dbReference type="Gene3D" id="3.30.1370.50">
    <property type="entry name" value="R3H-like domain"/>
    <property type="match status" value="1"/>
</dbReference>
<comment type="function">
    <text evidence="6">A probable RNA chaperone. Forms a complex with KhpA which binds to cellular RNA and controls its expression. Plays a role in peptidoglycan (PG) homeostasis and cell length regulation.</text>
</comment>
<feature type="region of interest" description="Jag_N domain" evidence="6">
    <location>
        <begin position="5"/>
        <end position="55"/>
    </location>
</feature>
<dbReference type="InterPro" id="IPR032782">
    <property type="entry name" value="KhpB_N"/>
</dbReference>
<evidence type="ECO:0000256" key="2">
    <source>
        <dbReference type="ARBA" id="ARBA00022884"/>
    </source>
</evidence>
<comment type="caution">
    <text evidence="8">The sequence shown here is derived from an EMBL/GenBank/DDBJ whole genome shotgun (WGS) entry which is preliminary data.</text>
</comment>
<dbReference type="SMART" id="SM00393">
    <property type="entry name" value="R3H"/>
    <property type="match status" value="1"/>
</dbReference>
<dbReference type="HAMAP" id="MF_00867">
    <property type="entry name" value="KhpB"/>
    <property type="match status" value="1"/>
</dbReference>
<comment type="subunit">
    <text evidence="6">Forms a complex with KhpA.</text>
</comment>
<dbReference type="CDD" id="cd02644">
    <property type="entry name" value="R3H_jag"/>
    <property type="match status" value="1"/>
</dbReference>
<dbReference type="AlphaFoldDB" id="A0A8J2YJL5"/>
<dbReference type="Proteomes" id="UP000628775">
    <property type="component" value="Unassembled WGS sequence"/>
</dbReference>
<gene>
    <name evidence="6" type="primary">khpB</name>
    <name evidence="6" type="synonym">eloR</name>
    <name evidence="8" type="ORF">GCM10011391_28760</name>
</gene>
<dbReference type="Pfam" id="PF14804">
    <property type="entry name" value="Jag_N"/>
    <property type="match status" value="1"/>
</dbReference>
<organism evidence="8 9">
    <name type="scientific">Pullulanibacillus camelliae</name>
    <dbReference type="NCBI Taxonomy" id="1707096"/>
    <lineage>
        <taxon>Bacteria</taxon>
        <taxon>Bacillati</taxon>
        <taxon>Bacillota</taxon>
        <taxon>Bacilli</taxon>
        <taxon>Bacillales</taxon>
        <taxon>Sporolactobacillaceae</taxon>
        <taxon>Pullulanibacillus</taxon>
    </lineage>
</organism>
<dbReference type="Gene3D" id="3.30.30.80">
    <property type="entry name" value="probable RNA-binding protein from clostridium symbiosum atcc 14940"/>
    <property type="match status" value="1"/>
</dbReference>
<dbReference type="GO" id="GO:0008360">
    <property type="term" value="P:regulation of cell shape"/>
    <property type="evidence" value="ECO:0007669"/>
    <property type="project" value="UniProtKB-KW"/>
</dbReference>
<evidence type="ECO:0000259" key="7">
    <source>
        <dbReference type="PROSITE" id="PS51061"/>
    </source>
</evidence>
<dbReference type="InterPro" id="IPR015946">
    <property type="entry name" value="KH_dom-like_a/b"/>
</dbReference>
<dbReference type="NCBIfam" id="NF041568">
    <property type="entry name" value="Jag_EloR"/>
    <property type="match status" value="1"/>
</dbReference>
<dbReference type="PANTHER" id="PTHR35800:SF1">
    <property type="entry name" value="RNA-BINDING PROTEIN KHPB"/>
    <property type="match status" value="1"/>
</dbReference>
<reference evidence="8" key="1">
    <citation type="journal article" date="2014" name="Int. J. Syst. Evol. Microbiol.">
        <title>Complete genome sequence of Corynebacterium casei LMG S-19264T (=DSM 44701T), isolated from a smear-ripened cheese.</title>
        <authorList>
            <consortium name="US DOE Joint Genome Institute (JGI-PGF)"/>
            <person name="Walter F."/>
            <person name="Albersmeier A."/>
            <person name="Kalinowski J."/>
            <person name="Ruckert C."/>
        </authorList>
    </citation>
    <scope>NUCLEOTIDE SEQUENCE</scope>
    <source>
        <strain evidence="8">CGMCC 1.15371</strain>
    </source>
</reference>
<dbReference type="PROSITE" id="PS51061">
    <property type="entry name" value="R3H"/>
    <property type="match status" value="1"/>
</dbReference>
<keyword evidence="9" id="KW-1185">Reference proteome</keyword>
<dbReference type="InterPro" id="IPR038247">
    <property type="entry name" value="Jag_N_dom_sf"/>
</dbReference>
<evidence type="ECO:0000313" key="9">
    <source>
        <dbReference type="Proteomes" id="UP000628775"/>
    </source>
</evidence>
<dbReference type="InterPro" id="IPR036867">
    <property type="entry name" value="R3H_dom_sf"/>
</dbReference>
<dbReference type="CDD" id="cd02414">
    <property type="entry name" value="KH-II_Jag"/>
    <property type="match status" value="1"/>
</dbReference>
<keyword evidence="1 6" id="KW-0963">Cytoplasm</keyword>
<dbReference type="SMART" id="SM01245">
    <property type="entry name" value="Jag_N"/>
    <property type="match status" value="1"/>
</dbReference>
<feature type="domain" description="R3H" evidence="7">
    <location>
        <begin position="169"/>
        <end position="234"/>
    </location>
</feature>
<comment type="domain">
    <text evidence="6">Has an N-terminal Jag-N domain and 2 RNA-binding domains (KH and R3H).</text>
</comment>
<keyword evidence="4 6" id="KW-0143">Chaperone</keyword>
<dbReference type="InterPro" id="IPR034079">
    <property type="entry name" value="R3H_KhpB"/>
</dbReference>
<sequence length="234" mass="25940">MKDVTVSGKSISDALQSALQTLNTSEDKVNVEVIEEPKKGFLGLIGSKPATIRVTLIEETEAPIAPSEVEEVIPPQSTVSDEHESADPIDAASAYIKRIIEAMDIAIDIKATQLDSRNYHVQLSGDKIGIIIGKRGQTLNALQYLANIVANQHADHSIRIVLDAEDYRKKREEALILLAQRNADRATKIHKRVKLDPMPSFERKIIHATLQKNSRVDTVSEGVEPHRYIVIQPK</sequence>
<dbReference type="SUPFAM" id="SSF82708">
    <property type="entry name" value="R3H domain"/>
    <property type="match status" value="1"/>
</dbReference>
<accession>A0A8J2YJL5</accession>
<dbReference type="GO" id="GO:0005737">
    <property type="term" value="C:cytoplasm"/>
    <property type="evidence" value="ECO:0007669"/>
    <property type="project" value="UniProtKB-SubCell"/>
</dbReference>
<dbReference type="InterPro" id="IPR038008">
    <property type="entry name" value="Jag_KH"/>
</dbReference>
<dbReference type="InterPro" id="IPR039247">
    <property type="entry name" value="KhpB"/>
</dbReference>
<keyword evidence="5 6" id="KW-0961">Cell wall biogenesis/degradation</keyword>
<evidence type="ECO:0000256" key="6">
    <source>
        <dbReference type="HAMAP-Rule" id="MF_00867"/>
    </source>
</evidence>
<name>A0A8J2YJL5_9BACL</name>
<dbReference type="GO" id="GO:0009252">
    <property type="term" value="P:peptidoglycan biosynthetic process"/>
    <property type="evidence" value="ECO:0007669"/>
    <property type="project" value="UniProtKB-UniRule"/>
</dbReference>
<dbReference type="RefSeq" id="WP_188695567.1">
    <property type="nucleotide sequence ID" value="NZ_BMIR01000014.1"/>
</dbReference>
<evidence type="ECO:0000256" key="4">
    <source>
        <dbReference type="ARBA" id="ARBA00023186"/>
    </source>
</evidence>